<keyword evidence="4 6" id="KW-0378">Hydrolase</keyword>
<dbReference type="InterPro" id="IPR034197">
    <property type="entry name" value="Peptidases_S8_3"/>
</dbReference>
<evidence type="ECO:0000259" key="9">
    <source>
        <dbReference type="Pfam" id="PF05922"/>
    </source>
</evidence>
<feature type="active site" description="Charge relay system" evidence="6">
    <location>
        <position position="147"/>
    </location>
</feature>
<evidence type="ECO:0000256" key="5">
    <source>
        <dbReference type="ARBA" id="ARBA00022825"/>
    </source>
</evidence>
<evidence type="ECO:0000256" key="7">
    <source>
        <dbReference type="SAM" id="SignalP"/>
    </source>
</evidence>
<dbReference type="EMBL" id="JAAALK010000290">
    <property type="protein sequence ID" value="KAG8045222.1"/>
    <property type="molecule type" value="Genomic_DNA"/>
</dbReference>
<dbReference type="GO" id="GO:0006508">
    <property type="term" value="P:proteolysis"/>
    <property type="evidence" value="ECO:0007669"/>
    <property type="project" value="UniProtKB-KW"/>
</dbReference>
<dbReference type="Pfam" id="PF00082">
    <property type="entry name" value="Peptidase_S8"/>
    <property type="match status" value="1"/>
</dbReference>
<dbReference type="CDD" id="cd04852">
    <property type="entry name" value="Peptidases_S8_3"/>
    <property type="match status" value="1"/>
</dbReference>
<dbReference type="InterPro" id="IPR041469">
    <property type="entry name" value="Subtilisin-like_FN3"/>
</dbReference>
<feature type="domain" description="Peptidase S8/S53" evidence="8">
    <location>
        <begin position="140"/>
        <end position="602"/>
    </location>
</feature>
<dbReference type="PROSITE" id="PS00138">
    <property type="entry name" value="SUBTILASE_SER"/>
    <property type="match status" value="1"/>
</dbReference>
<keyword evidence="5 6" id="KW-0720">Serine protease</keyword>
<feature type="active site" description="Charge relay system" evidence="6">
    <location>
        <position position="564"/>
    </location>
</feature>
<evidence type="ECO:0000259" key="10">
    <source>
        <dbReference type="Pfam" id="PF17766"/>
    </source>
</evidence>
<dbReference type="Pfam" id="PF17766">
    <property type="entry name" value="fn3_6"/>
    <property type="match status" value="1"/>
</dbReference>
<evidence type="ECO:0000256" key="4">
    <source>
        <dbReference type="ARBA" id="ARBA00022801"/>
    </source>
</evidence>
<reference evidence="11" key="1">
    <citation type="journal article" date="2021" name="bioRxiv">
        <title>Whole Genome Assembly and Annotation of Northern Wild Rice, Zizania palustris L., Supports a Whole Genome Duplication in the Zizania Genus.</title>
        <authorList>
            <person name="Haas M."/>
            <person name="Kono T."/>
            <person name="Macchietto M."/>
            <person name="Millas R."/>
            <person name="McGilp L."/>
            <person name="Shao M."/>
            <person name="Duquette J."/>
            <person name="Hirsch C.N."/>
            <person name="Kimball J."/>
        </authorList>
    </citation>
    <scope>NUCLEOTIDE SEQUENCE</scope>
    <source>
        <tissue evidence="11">Fresh leaf tissue</tissue>
    </source>
</reference>
<gene>
    <name evidence="11" type="ORF">GUJ93_ZPchr0008g13853</name>
</gene>
<keyword evidence="3 7" id="KW-0732">Signal</keyword>
<dbReference type="FunFam" id="3.40.50.200:FF:000006">
    <property type="entry name" value="Subtilisin-like protease SBT1.5"/>
    <property type="match status" value="1"/>
</dbReference>
<reference evidence="11" key="2">
    <citation type="submission" date="2021-02" db="EMBL/GenBank/DDBJ databases">
        <authorList>
            <person name="Kimball J.A."/>
            <person name="Haas M.W."/>
            <person name="Macchietto M."/>
            <person name="Kono T."/>
            <person name="Duquette J."/>
            <person name="Shao M."/>
        </authorList>
    </citation>
    <scope>NUCLEOTIDE SEQUENCE</scope>
    <source>
        <tissue evidence="11">Fresh leaf tissue</tissue>
    </source>
</reference>
<dbReference type="CDD" id="cd02120">
    <property type="entry name" value="PA_subtilisin_like"/>
    <property type="match status" value="1"/>
</dbReference>
<evidence type="ECO:0000313" key="12">
    <source>
        <dbReference type="Proteomes" id="UP000729402"/>
    </source>
</evidence>
<proteinExistence type="inferred from homology"/>
<evidence type="ECO:0000259" key="8">
    <source>
        <dbReference type="Pfam" id="PF00082"/>
    </source>
</evidence>
<dbReference type="PANTHER" id="PTHR10795">
    <property type="entry name" value="PROPROTEIN CONVERTASE SUBTILISIN/KEXIN"/>
    <property type="match status" value="1"/>
</dbReference>
<dbReference type="InterPro" id="IPR045051">
    <property type="entry name" value="SBT"/>
</dbReference>
<comment type="caution">
    <text evidence="11">The sequence shown here is derived from an EMBL/GenBank/DDBJ whole genome shotgun (WGS) entry which is preliminary data.</text>
</comment>
<dbReference type="Proteomes" id="UP000729402">
    <property type="component" value="Unassembled WGS sequence"/>
</dbReference>
<accession>A0A8J5R9L7</accession>
<feature type="signal peptide" evidence="7">
    <location>
        <begin position="1"/>
        <end position="22"/>
    </location>
</feature>
<dbReference type="InterPro" id="IPR000209">
    <property type="entry name" value="Peptidase_S8/S53_dom"/>
</dbReference>
<sequence>MVNRAHFVFLVLAYRLLVPLSAEPDQTRESYVVYMGGGGGGGEAEAEAVRAKHMEMLTSVVVAGGEQGRVVALTQSYHHAFEGFAAELTEKEAAALSGHEKVVSVFRDRALELHTTRSWDFLDVQSGLRSDRLSRRASGDVVIGIVDTGVWPESPSFSDAGMGAVPARWRGVCMEGPDFKKSSCNKKLIGARYYGRQPGSAAASNTSHAGVEALGAAGSPRDTVGHGTHTASTAAGSVVQNADYYGLARGAARGGSSASRVAIYKACSLGGCASSAVLKAIDDAVSDGVDVVSISIGMSSAFQSDFLTDPIALGAFHAHQKGVLVVCSGGNDGPNPYTVVNSAPWILTVAASSIDRTFQSSIVLGNGTVVKGVAINFSNQSINGGKYPLVFGPQVAGRYTPVSEASNCYPGSLDPQKAAGKIVVCVGTDPMVSRRVRKLVAEGAGARGLLLIDDAEKSIPFVAGGFPFSQVDTDAGAQILEYMNSMKNPTAVILPTEDVKEVKPAPVVASFSARGPGGLTESILKPDLMAPGVSILAATIPSTDMEDVPAGKKPSAFAIKSGTSMACPHVAGAAAFVKSAHPGWSPSMIRSALMTTAKTRNNLGQPVASSTGAAATGHDMGAGEISPLRALSPGLVFDTTTRDYLNFLCFYGYKEQLVRKLSGVTGFACPLGGPSPDLIAAGVNYPSISVPRLFAGKTVTVARNAMNVGPSNATYAAAVDAPQGLTVKVSPERLVFSRRWTTAAYQVSFASAGASKGYVHGAVTWSDGAHSVRTPFAVNVI</sequence>
<name>A0A8J5R9L7_ZIZPA</name>
<evidence type="ECO:0000313" key="11">
    <source>
        <dbReference type="EMBL" id="KAG8045222.1"/>
    </source>
</evidence>
<comment type="similarity">
    <text evidence="1 6">Belongs to the peptidase S8 family.</text>
</comment>
<evidence type="ECO:0000256" key="6">
    <source>
        <dbReference type="PROSITE-ProRule" id="PRU01240"/>
    </source>
</evidence>
<dbReference type="Pfam" id="PF05922">
    <property type="entry name" value="Inhibitor_I9"/>
    <property type="match status" value="1"/>
</dbReference>
<protein>
    <submittedName>
        <fullName evidence="11">Uncharacterized protein</fullName>
    </submittedName>
</protein>
<dbReference type="GO" id="GO:0004252">
    <property type="term" value="F:serine-type endopeptidase activity"/>
    <property type="evidence" value="ECO:0007669"/>
    <property type="project" value="UniProtKB-UniRule"/>
</dbReference>
<dbReference type="InterPro" id="IPR010259">
    <property type="entry name" value="S8pro/Inhibitor_I9"/>
</dbReference>
<dbReference type="OrthoDB" id="10256524at2759"/>
<feature type="domain" description="Subtilisin-like protease fibronectin type-III" evidence="10">
    <location>
        <begin position="683"/>
        <end position="778"/>
    </location>
</feature>
<dbReference type="AlphaFoldDB" id="A0A8J5R9L7"/>
<evidence type="ECO:0000256" key="2">
    <source>
        <dbReference type="ARBA" id="ARBA00022670"/>
    </source>
</evidence>
<organism evidence="11 12">
    <name type="scientific">Zizania palustris</name>
    <name type="common">Northern wild rice</name>
    <dbReference type="NCBI Taxonomy" id="103762"/>
    <lineage>
        <taxon>Eukaryota</taxon>
        <taxon>Viridiplantae</taxon>
        <taxon>Streptophyta</taxon>
        <taxon>Embryophyta</taxon>
        <taxon>Tracheophyta</taxon>
        <taxon>Spermatophyta</taxon>
        <taxon>Magnoliopsida</taxon>
        <taxon>Liliopsida</taxon>
        <taxon>Poales</taxon>
        <taxon>Poaceae</taxon>
        <taxon>BOP clade</taxon>
        <taxon>Oryzoideae</taxon>
        <taxon>Oryzeae</taxon>
        <taxon>Zizaniinae</taxon>
        <taxon>Zizania</taxon>
    </lineage>
</organism>
<feature type="domain" description="Inhibitor I9" evidence="9">
    <location>
        <begin position="30"/>
        <end position="114"/>
    </location>
</feature>
<feature type="active site" description="Charge relay system" evidence="6">
    <location>
        <position position="226"/>
    </location>
</feature>
<evidence type="ECO:0000256" key="1">
    <source>
        <dbReference type="ARBA" id="ARBA00011073"/>
    </source>
</evidence>
<dbReference type="PROSITE" id="PS51892">
    <property type="entry name" value="SUBTILASE"/>
    <property type="match status" value="1"/>
</dbReference>
<dbReference type="InterPro" id="IPR023828">
    <property type="entry name" value="Peptidase_S8_Ser-AS"/>
</dbReference>
<evidence type="ECO:0000256" key="3">
    <source>
        <dbReference type="ARBA" id="ARBA00022729"/>
    </source>
</evidence>
<keyword evidence="2 6" id="KW-0645">Protease</keyword>
<feature type="chain" id="PRO_5035245243" evidence="7">
    <location>
        <begin position="23"/>
        <end position="781"/>
    </location>
</feature>
<keyword evidence="12" id="KW-1185">Reference proteome</keyword>